<dbReference type="InterPro" id="IPR004680">
    <property type="entry name" value="Cit_transptr-like_dom"/>
</dbReference>
<keyword evidence="12" id="KW-1185">Reference proteome</keyword>
<feature type="region of interest" description="Disordered" evidence="8">
    <location>
        <begin position="1"/>
        <end position="49"/>
    </location>
</feature>
<feature type="domain" description="RCK C-terminal" evidence="10">
    <location>
        <begin position="485"/>
        <end position="569"/>
    </location>
</feature>
<accession>A0A5J4YUE3</accession>
<feature type="transmembrane region" description="Helical" evidence="9">
    <location>
        <begin position="718"/>
        <end position="739"/>
    </location>
</feature>
<dbReference type="EMBL" id="VRMN01000004">
    <property type="protein sequence ID" value="KAA8494383.1"/>
    <property type="molecule type" value="Genomic_DNA"/>
</dbReference>
<dbReference type="Pfam" id="PF03600">
    <property type="entry name" value="CitMHS"/>
    <property type="match status" value="1"/>
</dbReference>
<dbReference type="GO" id="GO:0008324">
    <property type="term" value="F:monoatomic cation transmembrane transporter activity"/>
    <property type="evidence" value="ECO:0007669"/>
    <property type="project" value="InterPro"/>
</dbReference>
<keyword evidence="6 9" id="KW-0472">Membrane</keyword>
<evidence type="ECO:0000313" key="12">
    <source>
        <dbReference type="Proteomes" id="UP000324585"/>
    </source>
</evidence>
<dbReference type="PANTHER" id="PTHR43652:SF2">
    <property type="entry name" value="BASIC AMINO ACID ANTIPORTER YFCC-RELATED"/>
    <property type="match status" value="1"/>
</dbReference>
<evidence type="ECO:0000256" key="6">
    <source>
        <dbReference type="ARBA" id="ARBA00023136"/>
    </source>
</evidence>
<dbReference type="GO" id="GO:0005886">
    <property type="term" value="C:plasma membrane"/>
    <property type="evidence" value="ECO:0007669"/>
    <property type="project" value="TreeGrafter"/>
</dbReference>
<organism evidence="11 12">
    <name type="scientific">Porphyridium purpureum</name>
    <name type="common">Red alga</name>
    <name type="synonym">Porphyridium cruentum</name>
    <dbReference type="NCBI Taxonomy" id="35688"/>
    <lineage>
        <taxon>Eukaryota</taxon>
        <taxon>Rhodophyta</taxon>
        <taxon>Bangiophyceae</taxon>
        <taxon>Porphyridiales</taxon>
        <taxon>Porphyridiaceae</taxon>
        <taxon>Porphyridium</taxon>
    </lineage>
</organism>
<dbReference type="Proteomes" id="UP000324585">
    <property type="component" value="Unassembled WGS sequence"/>
</dbReference>
<comment type="similarity">
    <text evidence="7">Belongs to the divalent anion:Na+ symporter (DASS) superfamily. Na+/sulfate symporter (TC 2.A.47.4) family.</text>
</comment>
<evidence type="ECO:0000256" key="3">
    <source>
        <dbReference type="ARBA" id="ARBA00022692"/>
    </source>
</evidence>
<name>A0A5J4YUE3_PORPP</name>
<feature type="transmembrane region" description="Helical" evidence="9">
    <location>
        <begin position="640"/>
        <end position="659"/>
    </location>
</feature>
<dbReference type="InterPro" id="IPR031312">
    <property type="entry name" value="Na/sul_symport_CS"/>
</dbReference>
<dbReference type="SUPFAM" id="SSF116726">
    <property type="entry name" value="TrkA C-terminal domain-like"/>
    <property type="match status" value="2"/>
</dbReference>
<feature type="transmembrane region" description="Helical" evidence="9">
    <location>
        <begin position="183"/>
        <end position="200"/>
    </location>
</feature>
<feature type="transmembrane region" description="Helical" evidence="9">
    <location>
        <begin position="207"/>
        <end position="223"/>
    </location>
</feature>
<keyword evidence="2" id="KW-0813">Transport</keyword>
<feature type="transmembrane region" description="Helical" evidence="9">
    <location>
        <begin position="359"/>
        <end position="381"/>
    </location>
</feature>
<dbReference type="GO" id="GO:0015116">
    <property type="term" value="F:sulfate transmembrane transporter activity"/>
    <property type="evidence" value="ECO:0007669"/>
    <property type="project" value="UniProtKB-ARBA"/>
</dbReference>
<feature type="transmembrane region" description="Helical" evidence="9">
    <location>
        <begin position="157"/>
        <end position="177"/>
    </location>
</feature>
<dbReference type="InterPro" id="IPR036721">
    <property type="entry name" value="RCK_C_sf"/>
</dbReference>
<evidence type="ECO:0000256" key="2">
    <source>
        <dbReference type="ARBA" id="ARBA00022448"/>
    </source>
</evidence>
<evidence type="ECO:0000313" key="11">
    <source>
        <dbReference type="EMBL" id="KAA8494383.1"/>
    </source>
</evidence>
<dbReference type="FunFam" id="3.30.70.1450:FF:000009">
    <property type="entry name" value="SLC13 family permease"/>
    <property type="match status" value="1"/>
</dbReference>
<feature type="transmembrane region" description="Helical" evidence="9">
    <location>
        <begin position="609"/>
        <end position="628"/>
    </location>
</feature>
<protein>
    <submittedName>
        <fullName evidence="11">Putative sulfur deprivation response regulator</fullName>
    </submittedName>
</protein>
<feature type="transmembrane region" description="Helical" evidence="9">
    <location>
        <begin position="679"/>
        <end position="706"/>
    </location>
</feature>
<dbReference type="OrthoDB" id="4600at2759"/>
<dbReference type="AlphaFoldDB" id="A0A5J4YUE3"/>
<feature type="transmembrane region" description="Helical" evidence="9">
    <location>
        <begin position="585"/>
        <end position="603"/>
    </location>
</feature>
<dbReference type="Gene3D" id="3.30.70.1450">
    <property type="entry name" value="Regulator of K+ conductance, C-terminal domain"/>
    <property type="match status" value="2"/>
</dbReference>
<evidence type="ECO:0000256" key="4">
    <source>
        <dbReference type="ARBA" id="ARBA00022737"/>
    </source>
</evidence>
<keyword evidence="3 9" id="KW-0812">Transmembrane</keyword>
<dbReference type="PROSITE" id="PS01271">
    <property type="entry name" value="NA_SULFATE"/>
    <property type="match status" value="1"/>
</dbReference>
<evidence type="ECO:0000256" key="1">
    <source>
        <dbReference type="ARBA" id="ARBA00004141"/>
    </source>
</evidence>
<feature type="transmembrane region" description="Helical" evidence="9">
    <location>
        <begin position="229"/>
        <end position="250"/>
    </location>
</feature>
<feature type="domain" description="RCK C-terminal" evidence="10">
    <location>
        <begin position="393"/>
        <end position="478"/>
    </location>
</feature>
<evidence type="ECO:0000256" key="9">
    <source>
        <dbReference type="SAM" id="Phobius"/>
    </source>
</evidence>
<sequence length="784" mass="84465">MDGTSSMSAVGAEEGDSTADIARARSGSNVVLSKRRRQSQQSDGSPVRMCRGSELDLYLLGIDYEELHPDARSRPSDAGSAESVSRAGLVMDTSANLGALPSDPAMEPYSASFPQNPEEHAARTFVPPPQTPWSVYREKGFGAAAKWTVLHVLTEHWGVLLLLVFSVIALVLLGTLSFDPLNWKGWMAICVTLLMLILLIKNSYPTHIVMLAAVTVLLAFTVITPQQALIGFGNVGVGTVAILFAVAEGIQRTSLLRPLFRVVLGKGSKLFWVQLRLFASVAVVSAFLNNTPVVAMLVPIIEQWCRTAGVPASKILMPMNDATILGGTVTLLGTSTNLIVVGLAQEAKLEDQEGNPLSFGIFGISPAGVPYCVIGILYLLIASHFLLRDRRSGTNEVLQNPREYTVALKVESKSPIVGETIQEAGLRQLEGLFLVQLTREDGETFSAPPPDHRLEGGDVILFAGVVDTVRELYLIPGLVPATAETQKIQAERHRRRLVELVLSGSSSMVGMTVKESHFRTRYHAAIIAIHRHGERVVEKIGSIELRAGDVLLIECGEEFVELNKHNHNFALVSEVSKSQPPRSDLLHMIIAGTLAVLMIAISTAGLLPLFTTALIALFGMVILGCLTFSEAGRAVSIPVLLMVACSFAVSEGLSGTGAASEFANFMVSVFDFSQVGLLLGIYLGTAMLSAVITNNAAVSLFFPIIADPQTGIIYTQNMNPYAALYVMMFAASSSFSTPIGYQTNLMVHGPGGYTFVDWVIFGVPLQLILCPVSVLLCYFMFPSK</sequence>
<keyword evidence="4" id="KW-0677">Repeat</keyword>
<dbReference type="OMA" id="AVQWDVI"/>
<dbReference type="InterPro" id="IPR051679">
    <property type="entry name" value="DASS-Related_Transporters"/>
</dbReference>
<comment type="caution">
    <text evidence="11">The sequence shown here is derived from an EMBL/GenBank/DDBJ whole genome shotgun (WGS) entry which is preliminary data.</text>
</comment>
<evidence type="ECO:0000259" key="10">
    <source>
        <dbReference type="PROSITE" id="PS51202"/>
    </source>
</evidence>
<evidence type="ECO:0000256" key="8">
    <source>
        <dbReference type="SAM" id="MobiDB-lite"/>
    </source>
</evidence>
<keyword evidence="5 9" id="KW-1133">Transmembrane helix</keyword>
<gene>
    <name evidence="11" type="ORF">FVE85_2624</name>
</gene>
<dbReference type="GO" id="GO:0006813">
    <property type="term" value="P:potassium ion transport"/>
    <property type="evidence" value="ECO:0007669"/>
    <property type="project" value="InterPro"/>
</dbReference>
<dbReference type="InterPro" id="IPR006037">
    <property type="entry name" value="RCK_C"/>
</dbReference>
<evidence type="ECO:0000256" key="7">
    <source>
        <dbReference type="ARBA" id="ARBA00061614"/>
    </source>
</evidence>
<comment type="subcellular location">
    <subcellularLocation>
        <location evidence="1">Membrane</location>
        <topology evidence="1">Multi-pass membrane protein</topology>
    </subcellularLocation>
</comment>
<proteinExistence type="inferred from homology"/>
<feature type="transmembrane region" description="Helical" evidence="9">
    <location>
        <begin position="759"/>
        <end position="781"/>
    </location>
</feature>
<dbReference type="PROSITE" id="PS51202">
    <property type="entry name" value="RCK_C"/>
    <property type="match status" value="2"/>
</dbReference>
<evidence type="ECO:0000256" key="5">
    <source>
        <dbReference type="ARBA" id="ARBA00022989"/>
    </source>
</evidence>
<reference evidence="12" key="1">
    <citation type="journal article" date="2019" name="Nat. Commun.">
        <title>Expansion of phycobilisome linker gene families in mesophilic red algae.</title>
        <authorList>
            <person name="Lee J."/>
            <person name="Kim D."/>
            <person name="Bhattacharya D."/>
            <person name="Yoon H.S."/>
        </authorList>
    </citation>
    <scope>NUCLEOTIDE SEQUENCE [LARGE SCALE GENOMIC DNA]</scope>
    <source>
        <strain evidence="12">CCMP 1328</strain>
    </source>
</reference>
<dbReference type="Pfam" id="PF02080">
    <property type="entry name" value="TrkA_C"/>
    <property type="match status" value="2"/>
</dbReference>
<dbReference type="PANTHER" id="PTHR43652">
    <property type="entry name" value="BASIC AMINO ACID ANTIPORTER YFCC-RELATED"/>
    <property type="match status" value="1"/>
</dbReference>